<name>A0A3E1YH25_9BACT</name>
<protein>
    <submittedName>
        <fullName evidence="2">Uncharacterized protein</fullName>
    </submittedName>
</protein>
<comment type="caution">
    <text evidence="2">The sequence shown here is derived from an EMBL/GenBank/DDBJ whole genome shotgun (WGS) entry which is preliminary data.</text>
</comment>
<sequence length="59" mass="6604">MTEKKTGSFWEKLINIKNDSCCTPASKVQHPLEVPKPSEEPKIDKPEVKIDQSSGRCCS</sequence>
<evidence type="ECO:0000313" key="2">
    <source>
        <dbReference type="EMBL" id="RFS26725.1"/>
    </source>
</evidence>
<dbReference type="EMBL" id="QPMM01000001">
    <property type="protein sequence ID" value="RFS26725.1"/>
    <property type="molecule type" value="Genomic_DNA"/>
</dbReference>
<dbReference type="Proteomes" id="UP000260644">
    <property type="component" value="Unassembled WGS sequence"/>
</dbReference>
<gene>
    <name evidence="2" type="ORF">DVR12_02765</name>
</gene>
<feature type="compositionally biased region" description="Basic and acidic residues" evidence="1">
    <location>
        <begin position="36"/>
        <end position="50"/>
    </location>
</feature>
<accession>A0A3E1YH25</accession>
<evidence type="ECO:0000313" key="3">
    <source>
        <dbReference type="Proteomes" id="UP000260644"/>
    </source>
</evidence>
<organism evidence="2 3">
    <name type="scientific">Chitinophaga silvatica</name>
    <dbReference type="NCBI Taxonomy" id="2282649"/>
    <lineage>
        <taxon>Bacteria</taxon>
        <taxon>Pseudomonadati</taxon>
        <taxon>Bacteroidota</taxon>
        <taxon>Chitinophagia</taxon>
        <taxon>Chitinophagales</taxon>
        <taxon>Chitinophagaceae</taxon>
        <taxon>Chitinophaga</taxon>
    </lineage>
</organism>
<keyword evidence="3" id="KW-1185">Reference proteome</keyword>
<proteinExistence type="predicted"/>
<dbReference type="AlphaFoldDB" id="A0A3E1YH25"/>
<reference evidence="2 3" key="1">
    <citation type="submission" date="2018-07" db="EMBL/GenBank/DDBJ databases">
        <title>Chitinophaga K2CV101002-2 sp. nov., isolated from a monsoon evergreen broad-leaved forest soil.</title>
        <authorList>
            <person name="Lv Y."/>
        </authorList>
    </citation>
    <scope>NUCLEOTIDE SEQUENCE [LARGE SCALE GENOMIC DNA]</scope>
    <source>
        <strain evidence="2 3">GDMCC 1.1288</strain>
    </source>
</reference>
<feature type="region of interest" description="Disordered" evidence="1">
    <location>
        <begin position="27"/>
        <end position="59"/>
    </location>
</feature>
<evidence type="ECO:0000256" key="1">
    <source>
        <dbReference type="SAM" id="MobiDB-lite"/>
    </source>
</evidence>